<comment type="caution">
    <text evidence="2">The sequence shown here is derived from an EMBL/GenBank/DDBJ whole genome shotgun (WGS) entry which is preliminary data.</text>
</comment>
<evidence type="ECO:0000313" key="3">
    <source>
        <dbReference type="Proteomes" id="UP000289257"/>
    </source>
</evidence>
<dbReference type="InterPro" id="IPR014550">
    <property type="entry name" value="UCP028704_OpgC"/>
</dbReference>
<dbReference type="PANTHER" id="PTHR38592:SF3">
    <property type="entry name" value="BLL4819 PROTEIN"/>
    <property type="match status" value="1"/>
</dbReference>
<proteinExistence type="predicted"/>
<keyword evidence="3" id="KW-1185">Reference proteome</keyword>
<name>A0A4Q0AGZ7_9BACT</name>
<feature type="transmembrane region" description="Helical" evidence="1">
    <location>
        <begin position="46"/>
        <end position="65"/>
    </location>
</feature>
<dbReference type="Pfam" id="PF10129">
    <property type="entry name" value="OpgC_C"/>
    <property type="match status" value="1"/>
</dbReference>
<feature type="transmembrane region" description="Helical" evidence="1">
    <location>
        <begin position="295"/>
        <end position="312"/>
    </location>
</feature>
<organism evidence="2 3">
    <name type="scientific">Candidatus Microsaccharimonas sossegonensis</name>
    <dbReference type="NCBI Taxonomy" id="2506948"/>
    <lineage>
        <taxon>Bacteria</taxon>
        <taxon>Candidatus Saccharimonadota</taxon>
        <taxon>Candidatus Saccharimonadia</taxon>
        <taxon>Candidatus Saccharimonadales</taxon>
        <taxon>Candidatus Saccharimonadaceae</taxon>
        <taxon>Candidatus Microsaccharimonas</taxon>
    </lineage>
</organism>
<keyword evidence="1" id="KW-0812">Transmembrane</keyword>
<dbReference type="AlphaFoldDB" id="A0A4Q0AGZ7"/>
<gene>
    <name evidence="2" type="ORF">EOT05_00620</name>
</gene>
<feature type="transmembrane region" description="Helical" evidence="1">
    <location>
        <begin position="318"/>
        <end position="342"/>
    </location>
</feature>
<evidence type="ECO:0000256" key="1">
    <source>
        <dbReference type="SAM" id="Phobius"/>
    </source>
</evidence>
<feature type="transmembrane region" description="Helical" evidence="1">
    <location>
        <begin position="164"/>
        <end position="184"/>
    </location>
</feature>
<evidence type="ECO:0000313" key="2">
    <source>
        <dbReference type="EMBL" id="RWZ78256.1"/>
    </source>
</evidence>
<feature type="transmembrane region" description="Helical" evidence="1">
    <location>
        <begin position="190"/>
        <end position="211"/>
    </location>
</feature>
<sequence length="347" mass="39828">MPVIPEKKGRFVALDYLRGFFIIVIIVDHLNRWPSFLEVISGRGELWSSAAEGFVIISGLLLGYIRGFKDRDKSLKSVSLIVLKRALILYVWEVITTITLTVVTWYGSFKGAVAYVPIPQGDWATLLQQAITLQYTSILIHFLYLYAIFLAFSPLVIWLLRRSFWWLILIVSTLLWLIGFLLQIEVLQWQILFFIPATAGFYLEKILHWLLSLKDIIRRVGGITIVMVTVTTITISMLDLLPEASDSFNRTPLMIGRILIAFLWFSGLLIITWRIVPWLKKYGDWLLTPFGTRSLSVYIVHGIPLMLFSLFIPLYDNIWLNTFLGIGVVLVVWGILKIPLVAKIVPR</sequence>
<evidence type="ECO:0008006" key="4">
    <source>
        <dbReference type="Google" id="ProtNLM"/>
    </source>
</evidence>
<dbReference type="EMBL" id="SCKX01000001">
    <property type="protein sequence ID" value="RWZ78256.1"/>
    <property type="molecule type" value="Genomic_DNA"/>
</dbReference>
<feature type="transmembrane region" description="Helical" evidence="1">
    <location>
        <begin position="223"/>
        <end position="242"/>
    </location>
</feature>
<feature type="transmembrane region" description="Helical" evidence="1">
    <location>
        <begin position="86"/>
        <end position="106"/>
    </location>
</feature>
<keyword evidence="1" id="KW-0472">Membrane</keyword>
<protein>
    <recommendedName>
        <fullName evidence="4">Acyltransferase 3 domain-containing protein</fullName>
    </recommendedName>
</protein>
<dbReference type="Proteomes" id="UP000289257">
    <property type="component" value="Unassembled WGS sequence"/>
</dbReference>
<reference evidence="2" key="1">
    <citation type="submission" date="2019-01" db="EMBL/GenBank/DDBJ databases">
        <title>Genomic signatures and co-occurrence patterns of the ultra-small Saccharimodia (Patescibacteria phylum) suggest a symbiotic lifestyle.</title>
        <authorList>
            <person name="Lemos L."/>
            <person name="Medeiros J."/>
            <person name="Andreote F."/>
            <person name="Fernandes G."/>
            <person name="Varani A."/>
            <person name="Oliveira G."/>
            <person name="Pylro V."/>
        </authorList>
    </citation>
    <scope>NUCLEOTIDE SEQUENCE [LARGE SCALE GENOMIC DNA]</scope>
    <source>
        <strain evidence="2">AMD02</strain>
    </source>
</reference>
<dbReference type="PANTHER" id="PTHR38592">
    <property type="entry name" value="BLL4819 PROTEIN"/>
    <property type="match status" value="1"/>
</dbReference>
<accession>A0A4Q0AGZ7</accession>
<feature type="transmembrane region" description="Helical" evidence="1">
    <location>
        <begin position="126"/>
        <end position="152"/>
    </location>
</feature>
<feature type="transmembrane region" description="Helical" evidence="1">
    <location>
        <begin position="12"/>
        <end position="31"/>
    </location>
</feature>
<feature type="transmembrane region" description="Helical" evidence="1">
    <location>
        <begin position="254"/>
        <end position="275"/>
    </location>
</feature>
<keyword evidence="1" id="KW-1133">Transmembrane helix</keyword>